<feature type="transmembrane region" description="Helical" evidence="1">
    <location>
        <begin position="24"/>
        <end position="41"/>
    </location>
</feature>
<reference evidence="2" key="1">
    <citation type="submission" date="2012-04" db="EMBL/GenBank/DDBJ databases">
        <title>The Genome Sequence of Loa loa.</title>
        <authorList>
            <consortium name="The Broad Institute Genome Sequencing Platform"/>
            <consortium name="Broad Institute Genome Sequencing Center for Infectious Disease"/>
            <person name="Nutman T.B."/>
            <person name="Fink D.L."/>
            <person name="Russ C."/>
            <person name="Young S."/>
            <person name="Zeng Q."/>
            <person name="Gargeya S."/>
            <person name="Alvarado L."/>
            <person name="Berlin A."/>
            <person name="Chapman S.B."/>
            <person name="Chen Z."/>
            <person name="Freedman E."/>
            <person name="Gellesch M."/>
            <person name="Goldberg J."/>
            <person name="Griggs A."/>
            <person name="Gujja S."/>
            <person name="Heilman E.R."/>
            <person name="Heiman D."/>
            <person name="Howarth C."/>
            <person name="Mehta T."/>
            <person name="Neiman D."/>
            <person name="Pearson M."/>
            <person name="Roberts A."/>
            <person name="Saif S."/>
            <person name="Shea T."/>
            <person name="Shenoy N."/>
            <person name="Sisk P."/>
            <person name="Stolte C."/>
            <person name="Sykes S."/>
            <person name="White J."/>
            <person name="Yandava C."/>
            <person name="Haas B."/>
            <person name="Henn M.R."/>
            <person name="Nusbaum C."/>
            <person name="Birren B."/>
        </authorList>
    </citation>
    <scope>NUCLEOTIDE SEQUENCE [LARGE SCALE GENOMIC DNA]</scope>
</reference>
<evidence type="ECO:0000313" key="2">
    <source>
        <dbReference type="Proteomes" id="UP000095285"/>
    </source>
</evidence>
<sequence length="93" mass="11684">MAKKVSVSRHIWVAKGTVKICLDSIRRLIVVVFIVVVRFYRHRRRCYCRCRCRRRRCCCCRRRRLRCRFHHRHYRLASLCERERLYPHLLQVR</sequence>
<keyword evidence="1" id="KW-0812">Transmembrane</keyword>
<dbReference type="WBParaSite" id="EN70_11230">
    <property type="protein sequence ID" value="EN70_11230"/>
    <property type="gene ID" value="EN70_11230"/>
</dbReference>
<protein>
    <submittedName>
        <fullName evidence="3">Uncharacterized protein</fullName>
    </submittedName>
</protein>
<keyword evidence="2" id="KW-1185">Reference proteome</keyword>
<accession>A0A1I7V952</accession>
<keyword evidence="1" id="KW-1133">Transmembrane helix</keyword>
<proteinExistence type="predicted"/>
<evidence type="ECO:0000313" key="3">
    <source>
        <dbReference type="WBParaSite" id="EN70_11230"/>
    </source>
</evidence>
<name>A0A1I7V952_LOALO</name>
<reference evidence="3" key="2">
    <citation type="submission" date="2016-11" db="UniProtKB">
        <authorList>
            <consortium name="WormBaseParasite"/>
        </authorList>
    </citation>
    <scope>IDENTIFICATION</scope>
</reference>
<evidence type="ECO:0000256" key="1">
    <source>
        <dbReference type="SAM" id="Phobius"/>
    </source>
</evidence>
<dbReference type="Proteomes" id="UP000095285">
    <property type="component" value="Unassembled WGS sequence"/>
</dbReference>
<organism evidence="2 3">
    <name type="scientific">Loa loa</name>
    <name type="common">Eye worm</name>
    <name type="synonym">Filaria loa</name>
    <dbReference type="NCBI Taxonomy" id="7209"/>
    <lineage>
        <taxon>Eukaryota</taxon>
        <taxon>Metazoa</taxon>
        <taxon>Ecdysozoa</taxon>
        <taxon>Nematoda</taxon>
        <taxon>Chromadorea</taxon>
        <taxon>Rhabditida</taxon>
        <taxon>Spirurina</taxon>
        <taxon>Spiruromorpha</taxon>
        <taxon>Filarioidea</taxon>
        <taxon>Onchocercidae</taxon>
        <taxon>Loa</taxon>
    </lineage>
</organism>
<keyword evidence="1" id="KW-0472">Membrane</keyword>
<dbReference type="AlphaFoldDB" id="A0A1I7V952"/>